<evidence type="ECO:0000256" key="1">
    <source>
        <dbReference type="SAM" id="Phobius"/>
    </source>
</evidence>
<sequence length="190" mass="21817">MKKLGSTLKAGLIALIPVFILALIFKWIWNLLTSWAFFGNVFLNFAVNLLGLIVIAYFVGWFLERSWLGWLRSGIRTILGKIPVISIFVEFVFPDENKLRKNEFDEVLVKWNEYMWVPGAVTNEQEVVDKNGDKAILCTVFMPTAPAPFTGLMFLVKKQDLYYTSRKIGKLALFATSYGLKNLEIKKPLW</sequence>
<dbReference type="Pfam" id="PF04367">
    <property type="entry name" value="DUF502"/>
    <property type="match status" value="1"/>
</dbReference>
<keyword evidence="1" id="KW-0812">Transmembrane</keyword>
<dbReference type="InterPro" id="IPR007462">
    <property type="entry name" value="COV1-like"/>
</dbReference>
<protein>
    <recommendedName>
        <fullName evidence="4">DUF502 domain-containing protein</fullName>
    </recommendedName>
</protein>
<feature type="transmembrane region" description="Helical" evidence="1">
    <location>
        <begin position="75"/>
        <end position="93"/>
    </location>
</feature>
<keyword evidence="1" id="KW-1133">Transmembrane helix</keyword>
<comment type="caution">
    <text evidence="2">The sequence shown here is derived from an EMBL/GenBank/DDBJ whole genome shotgun (WGS) entry which is preliminary data.</text>
</comment>
<feature type="transmembrane region" description="Helical" evidence="1">
    <location>
        <begin position="41"/>
        <end position="63"/>
    </location>
</feature>
<accession>A0A1G1ZMW7</accession>
<evidence type="ECO:0000313" key="2">
    <source>
        <dbReference type="EMBL" id="OGY65875.1"/>
    </source>
</evidence>
<reference evidence="2 3" key="1">
    <citation type="journal article" date="2016" name="Nat. Commun.">
        <title>Thousands of microbial genomes shed light on interconnected biogeochemical processes in an aquifer system.</title>
        <authorList>
            <person name="Anantharaman K."/>
            <person name="Brown C.T."/>
            <person name="Hug L.A."/>
            <person name="Sharon I."/>
            <person name="Castelle C.J."/>
            <person name="Probst A.J."/>
            <person name="Thomas B.C."/>
            <person name="Singh A."/>
            <person name="Wilkins M.J."/>
            <person name="Karaoz U."/>
            <person name="Brodie E.L."/>
            <person name="Williams K.H."/>
            <person name="Hubbard S.S."/>
            <person name="Banfield J.F."/>
        </authorList>
    </citation>
    <scope>NUCLEOTIDE SEQUENCE [LARGE SCALE GENOMIC DNA]</scope>
</reference>
<gene>
    <name evidence="2" type="ORF">A3A16_02325</name>
</gene>
<dbReference type="Proteomes" id="UP000177942">
    <property type="component" value="Unassembled WGS sequence"/>
</dbReference>
<keyword evidence="1" id="KW-0472">Membrane</keyword>
<name>A0A1G1ZMW7_9BACT</name>
<evidence type="ECO:0000313" key="3">
    <source>
        <dbReference type="Proteomes" id="UP000177942"/>
    </source>
</evidence>
<dbReference type="AlphaFoldDB" id="A0A1G1ZMW7"/>
<dbReference type="EMBL" id="MHJJ01000006">
    <property type="protein sequence ID" value="OGY65875.1"/>
    <property type="molecule type" value="Genomic_DNA"/>
</dbReference>
<feature type="transmembrane region" description="Helical" evidence="1">
    <location>
        <begin position="12"/>
        <end position="29"/>
    </location>
</feature>
<proteinExistence type="predicted"/>
<evidence type="ECO:0008006" key="4">
    <source>
        <dbReference type="Google" id="ProtNLM"/>
    </source>
</evidence>
<organism evidence="2 3">
    <name type="scientific">Candidatus Harrisonbacteria bacterium RIFCSPLOWO2_01_FULL_44_18</name>
    <dbReference type="NCBI Taxonomy" id="1798407"/>
    <lineage>
        <taxon>Bacteria</taxon>
        <taxon>Candidatus Harrisoniibacteriota</taxon>
    </lineage>
</organism>